<feature type="region of interest" description="Disordered" evidence="1">
    <location>
        <begin position="57"/>
        <end position="77"/>
    </location>
</feature>
<dbReference type="GO" id="GO:0003964">
    <property type="term" value="F:RNA-directed DNA polymerase activity"/>
    <property type="evidence" value="ECO:0007669"/>
    <property type="project" value="UniProtKB-KW"/>
</dbReference>
<comment type="caution">
    <text evidence="2">The sequence shown here is derived from an EMBL/GenBank/DDBJ whole genome shotgun (WGS) entry which is preliminary data.</text>
</comment>
<organism evidence="2">
    <name type="scientific">Tanacetum cinerariifolium</name>
    <name type="common">Dalmatian daisy</name>
    <name type="synonym">Chrysanthemum cinerariifolium</name>
    <dbReference type="NCBI Taxonomy" id="118510"/>
    <lineage>
        <taxon>Eukaryota</taxon>
        <taxon>Viridiplantae</taxon>
        <taxon>Streptophyta</taxon>
        <taxon>Embryophyta</taxon>
        <taxon>Tracheophyta</taxon>
        <taxon>Spermatophyta</taxon>
        <taxon>Magnoliopsida</taxon>
        <taxon>eudicotyledons</taxon>
        <taxon>Gunneridae</taxon>
        <taxon>Pentapetalae</taxon>
        <taxon>asterids</taxon>
        <taxon>campanulids</taxon>
        <taxon>Asterales</taxon>
        <taxon>Asteraceae</taxon>
        <taxon>Asteroideae</taxon>
        <taxon>Anthemideae</taxon>
        <taxon>Anthemidinae</taxon>
        <taxon>Tanacetum</taxon>
    </lineage>
</organism>
<sequence length="386" mass="44199">MSTKKLILEIMKPEFLKRATEHRKSQSIRKGLHILFVWELLFLSLYGELELGFAKNSNKQKNGTKNKKSNNNNGNGTVEYVEDDVTVVNGQSNDVNLEGGVDVDFEENEGNVNGNVDLCSNDCGVAENDSGKVNAELNSDTIDKHDDDSMNVETERQSSYASKLNANITTNGNKLFFVPTCTNNKGDEVVIFEEELVKEGCEKWKYTVCGYFAVCRMYVYELKYNIRRMYVYKLRQKEVRKFISDEKVHVCAILETHLKSKNISQSLKNPSNNTLKKLDRIMCNDKFLSSYGHAHGMFLPFLISDHSPAIVIVPNGLPRKKKSFRFVNYVGDKSEFLDIVKKGWDMEIDGCNMFKVVKRMRYLKKALNDLNWKNGNLFDNVVILKQ</sequence>
<proteinExistence type="predicted"/>
<name>A0A699JZ30_TANCI</name>
<accession>A0A699JZ30</accession>
<dbReference type="EMBL" id="BKCJ010457689">
    <property type="protein sequence ID" value="GFA62651.1"/>
    <property type="molecule type" value="Genomic_DNA"/>
</dbReference>
<protein>
    <submittedName>
        <fullName evidence="2">RNA-directed DNA polymerase, eukaryota, reverse transcriptase zinc-binding domain protein</fullName>
    </submittedName>
</protein>
<dbReference type="AlphaFoldDB" id="A0A699JZ30"/>
<evidence type="ECO:0000256" key="1">
    <source>
        <dbReference type="SAM" id="MobiDB-lite"/>
    </source>
</evidence>
<keyword evidence="2" id="KW-0548">Nucleotidyltransferase</keyword>
<keyword evidence="2" id="KW-0695">RNA-directed DNA polymerase</keyword>
<evidence type="ECO:0000313" key="2">
    <source>
        <dbReference type="EMBL" id="GFA62651.1"/>
    </source>
</evidence>
<gene>
    <name evidence="2" type="ORF">Tci_634623</name>
</gene>
<reference evidence="2" key="1">
    <citation type="journal article" date="2019" name="Sci. Rep.">
        <title>Draft genome of Tanacetum cinerariifolium, the natural source of mosquito coil.</title>
        <authorList>
            <person name="Yamashiro T."/>
            <person name="Shiraishi A."/>
            <person name="Satake H."/>
            <person name="Nakayama K."/>
        </authorList>
    </citation>
    <scope>NUCLEOTIDE SEQUENCE</scope>
</reference>
<keyword evidence="2" id="KW-0808">Transferase</keyword>